<dbReference type="GO" id="GO:0005886">
    <property type="term" value="C:plasma membrane"/>
    <property type="evidence" value="ECO:0007669"/>
    <property type="project" value="TreeGrafter"/>
</dbReference>
<reference evidence="2 3" key="1">
    <citation type="journal article" date="2017" name="Nat. Microbiol.">
        <title>Natural product diversity associated with the nematode symbionts Photorhabdus and Xenorhabdus.</title>
        <authorList>
            <person name="Tobias N.J."/>
            <person name="Wolff H."/>
            <person name="Djahanschiri B."/>
            <person name="Grundmann F."/>
            <person name="Kronenwerth M."/>
            <person name="Shi Y.M."/>
            <person name="Simonyi S."/>
            <person name="Grun P."/>
            <person name="Shapiro-Ilan D."/>
            <person name="Pidot S.J."/>
            <person name="Stinear T.P."/>
            <person name="Ebersberger I."/>
            <person name="Bode H.B."/>
        </authorList>
    </citation>
    <scope>NUCLEOTIDE SEQUENCE [LARGE SCALE GENOMIC DNA]</scope>
    <source>
        <strain evidence="2 3">DSM 17907</strain>
    </source>
</reference>
<dbReference type="GO" id="GO:0009389">
    <property type="term" value="F:dimethyl sulfoxide reductase activity"/>
    <property type="evidence" value="ECO:0007669"/>
    <property type="project" value="TreeGrafter"/>
</dbReference>
<evidence type="ECO:0000256" key="1">
    <source>
        <dbReference type="SAM" id="Phobius"/>
    </source>
</evidence>
<feature type="transmembrane region" description="Helical" evidence="1">
    <location>
        <begin position="236"/>
        <end position="254"/>
    </location>
</feature>
<dbReference type="InterPro" id="IPR007059">
    <property type="entry name" value="DmsC"/>
</dbReference>
<dbReference type="EMBL" id="NJCX01000006">
    <property type="protein sequence ID" value="PHM74243.1"/>
    <property type="molecule type" value="Genomic_DNA"/>
</dbReference>
<dbReference type="GO" id="GO:0009390">
    <property type="term" value="C:dimethyl sulfoxide reductase complex"/>
    <property type="evidence" value="ECO:0007669"/>
    <property type="project" value="TreeGrafter"/>
</dbReference>
<feature type="transmembrane region" description="Helical" evidence="1">
    <location>
        <begin position="6"/>
        <end position="30"/>
    </location>
</feature>
<dbReference type="Proteomes" id="UP000221101">
    <property type="component" value="Unassembled WGS sequence"/>
</dbReference>
<name>A0A2D0LF55_9GAMM</name>
<dbReference type="OrthoDB" id="7058271at2"/>
<feature type="transmembrane region" description="Helical" evidence="1">
    <location>
        <begin position="146"/>
        <end position="168"/>
    </location>
</feature>
<keyword evidence="1" id="KW-1133">Transmembrane helix</keyword>
<feature type="transmembrane region" description="Helical" evidence="1">
    <location>
        <begin position="180"/>
        <end position="199"/>
    </location>
</feature>
<organism evidence="2 3">
    <name type="scientific">Xenorhabdus kozodoii</name>
    <dbReference type="NCBI Taxonomy" id="351676"/>
    <lineage>
        <taxon>Bacteria</taxon>
        <taxon>Pseudomonadati</taxon>
        <taxon>Pseudomonadota</taxon>
        <taxon>Gammaproteobacteria</taxon>
        <taxon>Enterobacterales</taxon>
        <taxon>Morganellaceae</taxon>
        <taxon>Xenorhabdus</taxon>
    </lineage>
</organism>
<sequence>MSEWSLIAFTMVAQSSVGLVLMSGIYIYWFKHELSIFFVQKILLRALLVSSILAGIALAASLNMIEYPFSVYHALQNVIQEWVNIETILAAIYFGLLALYTLYFVIKKRAHVYIMLIIGFIGLTDLYFMAIIYVNSAMITWANINTYFLFYSAVFTLGPALALSFIAYPLGKYLRGKLPVKLVMVALLVVFISITMRLIEHPAYMEWLAEITIVNDNAIFPQQSEFNIKSAFGLRMLSWCLYIIAMVIWTCPLWRNRVNSLINNHFIIIGSAFMFIAEMINQYTFFIM</sequence>
<feature type="transmembrane region" description="Helical" evidence="1">
    <location>
        <begin position="266"/>
        <end position="286"/>
    </location>
</feature>
<feature type="transmembrane region" description="Helical" evidence="1">
    <location>
        <begin position="82"/>
        <end position="105"/>
    </location>
</feature>
<gene>
    <name evidence="2" type="ORF">Xkoz_01129</name>
</gene>
<dbReference type="GO" id="GO:0019645">
    <property type="term" value="P:anaerobic electron transport chain"/>
    <property type="evidence" value="ECO:0007669"/>
    <property type="project" value="InterPro"/>
</dbReference>
<dbReference type="AlphaFoldDB" id="A0A2D0LF55"/>
<evidence type="ECO:0000313" key="3">
    <source>
        <dbReference type="Proteomes" id="UP000221101"/>
    </source>
</evidence>
<dbReference type="RefSeq" id="WP_099141238.1">
    <property type="nucleotide sequence ID" value="NZ_CAWNOR010000097.1"/>
</dbReference>
<dbReference type="PANTHER" id="PTHR38095">
    <property type="entry name" value="ANAEROBIC DIMETHYL SULFOXIDE REDUCTASE CHAIN YNFH"/>
    <property type="match status" value="1"/>
</dbReference>
<keyword evidence="1" id="KW-0812">Transmembrane</keyword>
<keyword evidence="3" id="KW-1185">Reference proteome</keyword>
<evidence type="ECO:0000313" key="2">
    <source>
        <dbReference type="EMBL" id="PHM74243.1"/>
    </source>
</evidence>
<feature type="transmembrane region" description="Helical" evidence="1">
    <location>
        <begin position="42"/>
        <end position="62"/>
    </location>
</feature>
<accession>A0A2D0LF55</accession>
<dbReference type="Pfam" id="PF04976">
    <property type="entry name" value="DmsC"/>
    <property type="match status" value="1"/>
</dbReference>
<dbReference type="PANTHER" id="PTHR38095:SF2">
    <property type="entry name" value="ANAEROBIC DIMETHYL SULFOXIDE REDUCTASE CHAIN C"/>
    <property type="match status" value="1"/>
</dbReference>
<protein>
    <submittedName>
        <fullName evidence="2">Uncharacterized protein</fullName>
    </submittedName>
</protein>
<keyword evidence="1" id="KW-0472">Membrane</keyword>
<comment type="caution">
    <text evidence="2">The sequence shown here is derived from an EMBL/GenBank/DDBJ whole genome shotgun (WGS) entry which is preliminary data.</text>
</comment>
<proteinExistence type="predicted"/>
<feature type="transmembrane region" description="Helical" evidence="1">
    <location>
        <begin position="112"/>
        <end position="134"/>
    </location>
</feature>